<dbReference type="GO" id="GO:0003677">
    <property type="term" value="F:DNA binding"/>
    <property type="evidence" value="ECO:0007669"/>
    <property type="project" value="InterPro"/>
</dbReference>
<dbReference type="SUPFAM" id="SSF55781">
    <property type="entry name" value="GAF domain-like"/>
    <property type="match status" value="1"/>
</dbReference>
<evidence type="ECO:0000256" key="3">
    <source>
        <dbReference type="ARBA" id="ARBA00023016"/>
    </source>
</evidence>
<evidence type="ECO:0000256" key="1">
    <source>
        <dbReference type="ARBA" id="ARBA00022491"/>
    </source>
</evidence>
<evidence type="ECO:0000256" key="5">
    <source>
        <dbReference type="HAMAP-Rule" id="MF_00081"/>
    </source>
</evidence>
<dbReference type="Gene3D" id="3.30.450.40">
    <property type="match status" value="1"/>
</dbReference>
<reference evidence="7" key="1">
    <citation type="journal article" date="2020" name="mSystems">
        <title>Genome- and Community-Level Interaction Insights into Carbon Utilization and Element Cycling Functions of Hydrothermarchaeota in Hydrothermal Sediment.</title>
        <authorList>
            <person name="Zhou Z."/>
            <person name="Liu Y."/>
            <person name="Xu W."/>
            <person name="Pan J."/>
            <person name="Luo Z.H."/>
            <person name="Li M."/>
        </authorList>
    </citation>
    <scope>NUCLEOTIDE SEQUENCE [LARGE SCALE GENOMIC DNA]</scope>
    <source>
        <strain evidence="7">HyVt-76</strain>
    </source>
</reference>
<dbReference type="InterPro" id="IPR036388">
    <property type="entry name" value="WH-like_DNA-bd_sf"/>
</dbReference>
<comment type="function">
    <text evidence="5">Negative regulator of class I heat shock genes (grpE-dnaK-dnaJ and groELS operons). Prevents heat-shock induction of these operons.</text>
</comment>
<keyword evidence="4 5" id="KW-0804">Transcription</keyword>
<evidence type="ECO:0000259" key="6">
    <source>
        <dbReference type="Pfam" id="PF01628"/>
    </source>
</evidence>
<gene>
    <name evidence="5 7" type="primary">hrcA</name>
    <name evidence="7" type="ORF">ENL21_04455</name>
</gene>
<dbReference type="InterPro" id="IPR021153">
    <property type="entry name" value="HrcA_C"/>
</dbReference>
<dbReference type="Proteomes" id="UP000886111">
    <property type="component" value="Unassembled WGS sequence"/>
</dbReference>
<dbReference type="InterPro" id="IPR002571">
    <property type="entry name" value="HrcA"/>
</dbReference>
<keyword evidence="3 5" id="KW-0346">Stress response</keyword>
<dbReference type="PANTHER" id="PTHR34824:SF1">
    <property type="entry name" value="HEAT-INDUCIBLE TRANSCRIPTION REPRESSOR HRCA"/>
    <property type="match status" value="1"/>
</dbReference>
<dbReference type="EMBL" id="DRTD01000331">
    <property type="protein sequence ID" value="HHE55009.1"/>
    <property type="molecule type" value="Genomic_DNA"/>
</dbReference>
<feature type="domain" description="Heat-inducible transcription repressor HrcA C-terminal" evidence="6">
    <location>
        <begin position="109"/>
        <end position="325"/>
    </location>
</feature>
<dbReference type="NCBIfam" id="TIGR00331">
    <property type="entry name" value="hrcA"/>
    <property type="match status" value="1"/>
</dbReference>
<comment type="caution">
    <text evidence="7">The sequence shown here is derived from an EMBL/GenBank/DDBJ whole genome shotgun (WGS) entry which is preliminary data.</text>
</comment>
<dbReference type="AlphaFoldDB" id="A0A7V5H379"/>
<dbReference type="InterPro" id="IPR023120">
    <property type="entry name" value="WHTH_transcript_rep_HrcA_IDD"/>
</dbReference>
<dbReference type="Pfam" id="PF01628">
    <property type="entry name" value="HrcA"/>
    <property type="match status" value="1"/>
</dbReference>
<dbReference type="HAMAP" id="MF_00081">
    <property type="entry name" value="HrcA"/>
    <property type="match status" value="1"/>
</dbReference>
<dbReference type="PIRSF" id="PIRSF005485">
    <property type="entry name" value="HrcA"/>
    <property type="match status" value="1"/>
</dbReference>
<dbReference type="InterPro" id="IPR029016">
    <property type="entry name" value="GAF-like_dom_sf"/>
</dbReference>
<evidence type="ECO:0000256" key="2">
    <source>
        <dbReference type="ARBA" id="ARBA00023015"/>
    </source>
</evidence>
<keyword evidence="2 5" id="KW-0805">Transcription regulation</keyword>
<comment type="similarity">
    <text evidence="5">Belongs to the HrcA family.</text>
</comment>
<evidence type="ECO:0000256" key="4">
    <source>
        <dbReference type="ARBA" id="ARBA00023163"/>
    </source>
</evidence>
<name>A0A7V5H379_CALAY</name>
<dbReference type="GO" id="GO:0045892">
    <property type="term" value="P:negative regulation of DNA-templated transcription"/>
    <property type="evidence" value="ECO:0007669"/>
    <property type="project" value="UniProtKB-UniRule"/>
</dbReference>
<accession>A0A7V5H379</accession>
<dbReference type="Gene3D" id="1.10.10.10">
    <property type="entry name" value="Winged helix-like DNA-binding domain superfamily/Winged helix DNA-binding domain"/>
    <property type="match status" value="1"/>
</dbReference>
<evidence type="ECO:0000313" key="7">
    <source>
        <dbReference type="EMBL" id="HHE55009.1"/>
    </source>
</evidence>
<dbReference type="PANTHER" id="PTHR34824">
    <property type="entry name" value="HEAT-INDUCIBLE TRANSCRIPTION REPRESSOR HRCA"/>
    <property type="match status" value="1"/>
</dbReference>
<dbReference type="Gene3D" id="3.30.390.60">
    <property type="entry name" value="Heat-inducible transcription repressor hrca homolog, domain 3"/>
    <property type="match status" value="1"/>
</dbReference>
<sequence>MMRLSDREKQILKTVIQEFIDTATPVGSSQISQKAKIDLKPASVRRIMASLEEKGYLTQPHTSAGRIPTSAGYRIYVNELLKKSKLTEFQEALIQLAIEEYDGDVQLFMSKVSTVLAKISKQVGIIVTPKFYEAVLERVHLIPVSATRVMVILAVKDQQVRTILVEVNHQVDKDDLHRLARKINQRFYGKTLREIKNSFAHVMSDLKSEKTGLVRFFSKTADRIFDFSRYENYWLHGTNYLMHQPEFTDVQRVSNLIQILEDKEHIFHFMEKREQPPGIRITIGQENELAPMRDCSVITSTYKVGDILGVVGVIGPMRLRYQKVIPLVEYMATAITRKLGMT</sequence>
<protein>
    <recommendedName>
        <fullName evidence="5">Heat-inducible transcription repressor HrcA</fullName>
    </recommendedName>
</protein>
<dbReference type="SUPFAM" id="SSF46785">
    <property type="entry name" value="Winged helix' DNA-binding domain"/>
    <property type="match status" value="1"/>
</dbReference>
<keyword evidence="1 5" id="KW-0678">Repressor</keyword>
<proteinExistence type="inferred from homology"/>
<organism evidence="7">
    <name type="scientific">Caldithrix abyssi</name>
    <dbReference type="NCBI Taxonomy" id="187145"/>
    <lineage>
        <taxon>Bacteria</taxon>
        <taxon>Pseudomonadati</taxon>
        <taxon>Calditrichota</taxon>
        <taxon>Calditrichia</taxon>
        <taxon>Calditrichales</taxon>
        <taxon>Calditrichaceae</taxon>
        <taxon>Caldithrix</taxon>
    </lineage>
</organism>
<dbReference type="InterPro" id="IPR036390">
    <property type="entry name" value="WH_DNA-bd_sf"/>
</dbReference>